<reference evidence="2 3" key="1">
    <citation type="submission" date="2021-06" db="EMBL/GenBank/DDBJ databases">
        <title>Caerostris extrusa draft genome.</title>
        <authorList>
            <person name="Kono N."/>
            <person name="Arakawa K."/>
        </authorList>
    </citation>
    <scope>NUCLEOTIDE SEQUENCE [LARGE SCALE GENOMIC DNA]</scope>
</reference>
<accession>A0AAV4QER5</accession>
<feature type="region of interest" description="Disordered" evidence="1">
    <location>
        <begin position="1"/>
        <end position="54"/>
    </location>
</feature>
<evidence type="ECO:0000256" key="1">
    <source>
        <dbReference type="SAM" id="MobiDB-lite"/>
    </source>
</evidence>
<comment type="caution">
    <text evidence="2">The sequence shown here is derived from an EMBL/GenBank/DDBJ whole genome shotgun (WGS) entry which is preliminary data.</text>
</comment>
<dbReference type="EMBL" id="BPLR01006004">
    <property type="protein sequence ID" value="GIY06831.1"/>
    <property type="molecule type" value="Genomic_DNA"/>
</dbReference>
<evidence type="ECO:0000313" key="2">
    <source>
        <dbReference type="EMBL" id="GIY06831.1"/>
    </source>
</evidence>
<proteinExistence type="predicted"/>
<feature type="compositionally biased region" description="Polar residues" evidence="1">
    <location>
        <begin position="25"/>
        <end position="37"/>
    </location>
</feature>
<name>A0AAV4QER5_CAEEX</name>
<protein>
    <submittedName>
        <fullName evidence="2">Uncharacterized protein</fullName>
    </submittedName>
</protein>
<evidence type="ECO:0000313" key="3">
    <source>
        <dbReference type="Proteomes" id="UP001054945"/>
    </source>
</evidence>
<gene>
    <name evidence="2" type="ORF">CEXT_721551</name>
</gene>
<organism evidence="2 3">
    <name type="scientific">Caerostris extrusa</name>
    <name type="common">Bark spider</name>
    <name type="synonym">Caerostris bankana</name>
    <dbReference type="NCBI Taxonomy" id="172846"/>
    <lineage>
        <taxon>Eukaryota</taxon>
        <taxon>Metazoa</taxon>
        <taxon>Ecdysozoa</taxon>
        <taxon>Arthropoda</taxon>
        <taxon>Chelicerata</taxon>
        <taxon>Arachnida</taxon>
        <taxon>Araneae</taxon>
        <taxon>Araneomorphae</taxon>
        <taxon>Entelegynae</taxon>
        <taxon>Araneoidea</taxon>
        <taxon>Araneidae</taxon>
        <taxon>Caerostris</taxon>
    </lineage>
</organism>
<dbReference type="Proteomes" id="UP001054945">
    <property type="component" value="Unassembled WGS sequence"/>
</dbReference>
<dbReference type="AlphaFoldDB" id="A0AAV4QER5"/>
<keyword evidence="3" id="KW-1185">Reference proteome</keyword>
<sequence>MKPHNHLCGIPIKNSVKDSKEPGNWKSSPTANSTTPIDTHLRVPQQPDNQPSSRSCSFKMLCNTATCGILRRPSSRRSLVSMKQETKAGQATRGHHRFLRPVLAALHVSLCCDGSL</sequence>